<reference evidence="1" key="1">
    <citation type="submission" date="2007-06" db="EMBL/GenBank/DDBJ databases">
        <authorList>
            <person name="Desjardins C.A."/>
            <person name="Gundersen-Rindal D.E."/>
            <person name="Hostetler J.B."/>
            <person name="Tallon L.J."/>
            <person name="Utterback T.R."/>
            <person name="Fuester R.W."/>
            <person name="Schatz M.C."/>
            <person name="Pedroni M.J."/>
            <person name="Fadrosh D.W."/>
            <person name="Haas B.J."/>
            <person name="Toms B.S."/>
            <person name="Chen D."/>
            <person name="Nene V."/>
        </authorList>
    </citation>
    <scope>NUCLEOTIDE SEQUENCE</scope>
</reference>
<dbReference type="EMBL" id="EU001270">
    <property type="protein sequence ID" value="ACE75495.1"/>
    <property type="molecule type" value="Genomic_DNA"/>
</dbReference>
<name>B8PQ69_9VIRU</name>
<sequence>MKAQAWLIIGTAKARVPTLAQAWTNIGLPRMGSPTWTKHGPVVQLWEFLYGISSFMNKKTLKIIYHALIESIINYGITAWGSAYNNILKSILINQRKIINKLGDNVYNILDISKTYIISSLSMFYDECKVEYENVWVNTRNRSIPLPKINKKIASKSARYTAIKYFNKLPNNLKSLKGDKKSNKKNLLKWIINI</sequence>
<proteinExistence type="predicted"/>
<accession>B8PQ69</accession>
<gene>
    <name evidence="1" type="ORF">GFV_13g0090</name>
</gene>
<evidence type="ECO:0000313" key="1">
    <source>
        <dbReference type="EMBL" id="ACE75495.1"/>
    </source>
</evidence>
<protein>
    <submittedName>
        <fullName evidence="1">Uncharacterized protein</fullName>
    </submittedName>
</protein>
<organism evidence="1">
    <name type="scientific">Bracoviriform facetosae</name>
    <dbReference type="NCBI Taxonomy" id="2083300"/>
    <lineage>
        <taxon>Viruses</taxon>
        <taxon>Viruses incertae sedis</taxon>
        <taxon>Polydnaviriformidae</taxon>
        <taxon>Bracoviriform</taxon>
    </lineage>
</organism>